<dbReference type="InterPro" id="IPR008271">
    <property type="entry name" value="Ser/Thr_kinase_AS"/>
</dbReference>
<dbReference type="Pfam" id="PF00069">
    <property type="entry name" value="Pkinase"/>
    <property type="match status" value="1"/>
</dbReference>
<feature type="domain" description="KEN" evidence="9">
    <location>
        <begin position="68"/>
        <end position="203"/>
    </location>
</feature>
<evidence type="ECO:0000256" key="4">
    <source>
        <dbReference type="ARBA" id="ARBA00022729"/>
    </source>
</evidence>
<dbReference type="Proteomes" id="UP001328107">
    <property type="component" value="Unassembled WGS sequence"/>
</dbReference>
<dbReference type="Pfam" id="PF06479">
    <property type="entry name" value="Ribonuc_2-5A"/>
    <property type="match status" value="2"/>
</dbReference>
<evidence type="ECO:0000256" key="7">
    <source>
        <dbReference type="ARBA" id="ARBA00022840"/>
    </source>
</evidence>
<proteinExistence type="predicted"/>
<evidence type="ECO:0000256" key="6">
    <source>
        <dbReference type="ARBA" id="ARBA00022777"/>
    </source>
</evidence>
<dbReference type="GO" id="GO:0036498">
    <property type="term" value="P:IRE1-mediated unfolded protein response"/>
    <property type="evidence" value="ECO:0007669"/>
    <property type="project" value="TreeGrafter"/>
</dbReference>
<keyword evidence="6" id="KW-0418">Kinase</keyword>
<dbReference type="InterPro" id="IPR045133">
    <property type="entry name" value="IRE1/2-like"/>
</dbReference>
<accession>A0AAN4Z5U1</accession>
<keyword evidence="4" id="KW-0732">Signal</keyword>
<keyword evidence="11" id="KW-1185">Reference proteome</keyword>
<keyword evidence="2" id="KW-0723">Serine/threonine-protein kinase</keyword>
<dbReference type="InterPro" id="IPR010513">
    <property type="entry name" value="KEN_dom"/>
</dbReference>
<evidence type="ECO:0000313" key="10">
    <source>
        <dbReference type="EMBL" id="GMR34853.1"/>
    </source>
</evidence>
<dbReference type="PANTHER" id="PTHR13954:SF6">
    <property type="entry name" value="NON-SPECIFIC SERINE_THREONINE PROTEIN KINASE"/>
    <property type="match status" value="1"/>
</dbReference>
<dbReference type="GO" id="GO:0004674">
    <property type="term" value="F:protein serine/threonine kinase activity"/>
    <property type="evidence" value="ECO:0007669"/>
    <property type="project" value="UniProtKB-KW"/>
</dbReference>
<dbReference type="Gene3D" id="3.30.200.20">
    <property type="entry name" value="Phosphorylase Kinase, domain 1"/>
    <property type="match status" value="1"/>
</dbReference>
<keyword evidence="3" id="KW-0808">Transferase</keyword>
<evidence type="ECO:0000256" key="1">
    <source>
        <dbReference type="ARBA" id="ARBA00012513"/>
    </source>
</evidence>
<evidence type="ECO:0000259" key="8">
    <source>
        <dbReference type="PROSITE" id="PS50011"/>
    </source>
</evidence>
<dbReference type="GO" id="GO:1990604">
    <property type="term" value="C:IRE1-TRAF2-ASK1 complex"/>
    <property type="evidence" value="ECO:0007669"/>
    <property type="project" value="TreeGrafter"/>
</dbReference>
<dbReference type="FunFam" id="3.30.200.20:FF:000077">
    <property type="entry name" value="Putative Serine/threonine-protein kinase/endoribonuclease IRE1"/>
    <property type="match status" value="1"/>
</dbReference>
<dbReference type="InterPro" id="IPR000719">
    <property type="entry name" value="Prot_kinase_dom"/>
</dbReference>
<dbReference type="Gene3D" id="1.10.510.10">
    <property type="entry name" value="Transferase(Phosphotransferase) domain 1"/>
    <property type="match status" value="1"/>
</dbReference>
<evidence type="ECO:0000313" key="11">
    <source>
        <dbReference type="Proteomes" id="UP001328107"/>
    </source>
</evidence>
<dbReference type="GO" id="GO:0006397">
    <property type="term" value="P:mRNA processing"/>
    <property type="evidence" value="ECO:0007669"/>
    <property type="project" value="InterPro"/>
</dbReference>
<dbReference type="EC" id="2.7.11.1" evidence="1"/>
<evidence type="ECO:0000256" key="2">
    <source>
        <dbReference type="ARBA" id="ARBA00022527"/>
    </source>
</evidence>
<dbReference type="AlphaFoldDB" id="A0AAN4Z5U1"/>
<keyword evidence="7" id="KW-0067">ATP-binding</keyword>
<evidence type="ECO:0000256" key="5">
    <source>
        <dbReference type="ARBA" id="ARBA00022741"/>
    </source>
</evidence>
<dbReference type="GO" id="GO:0070059">
    <property type="term" value="P:intrinsic apoptotic signaling pathway in response to endoplasmic reticulum stress"/>
    <property type="evidence" value="ECO:0007669"/>
    <property type="project" value="TreeGrafter"/>
</dbReference>
<feature type="domain" description="Protein kinase" evidence="8">
    <location>
        <begin position="219"/>
        <end position="475"/>
    </location>
</feature>
<sequence>MCSVTDSFLSDYRKNIRNILYKKNKLLERLDSDKSGLGKHLTCQALSKLPKDRPSASALLQHPFYWNNDNQFLFLCEAADRLLKENISSSALIVRLEEKTKRIFDDTWMDRISDPVKKYLESTKDSSVYKPYNYNTIRDLLRFMRDVKDHFSDLPESARSSLGKSPEALATYFTLRFPNLLVHVYNVMKSCSEEDVFQRFYADTPSSPSSPKSSRLIEFDETQSLGKGSNGTVVYKGRFDGRDVAVKRLLISNYDNAMREKDLLIHLDHPNVIKYYFMEEDHPYIALALQLCSASLSQYVEESEAMINISNTPSKEILRQIAQGLQYLHAKPIVHRDLKPDNVLISTTNRKSTFLISDFGLAKNFDHEKNILSSGRAGSDGWIAPEARSKPGERTPYSDIFTLELIFYYVLTKGGHPYGDVYHRQGNIFDGKEMYLEGLDGTNDSSLSKHLISLTDTEEPSDRPSASAIHNHPFFWSSDKRISFFEQAWAKVKTSIVLQYQVDAIAINVFTNDWASILQKDLYDDLIGTKNGRKYDVQSVSHLLRAIRNLKQHYDEKPYFWKIIGKGTEDFVADEFADYFALKFPKLLIQVYKAMDKFASEKNFEQFYSRI</sequence>
<evidence type="ECO:0000259" key="9">
    <source>
        <dbReference type="PROSITE" id="PS51392"/>
    </source>
</evidence>
<dbReference type="PROSITE" id="PS50011">
    <property type="entry name" value="PROTEIN_KINASE_DOM"/>
    <property type="match status" value="1"/>
</dbReference>
<dbReference type="SMART" id="SM00220">
    <property type="entry name" value="S_TKc"/>
    <property type="match status" value="1"/>
</dbReference>
<dbReference type="GO" id="GO:0005524">
    <property type="term" value="F:ATP binding"/>
    <property type="evidence" value="ECO:0007669"/>
    <property type="project" value="UniProtKB-KW"/>
</dbReference>
<dbReference type="EMBL" id="BTRK01000002">
    <property type="protein sequence ID" value="GMR34853.1"/>
    <property type="molecule type" value="Genomic_DNA"/>
</dbReference>
<dbReference type="SMART" id="SM00580">
    <property type="entry name" value="PUG"/>
    <property type="match status" value="2"/>
</dbReference>
<gene>
    <name evidence="10" type="ORF">PMAYCL1PPCAC_05048</name>
</gene>
<dbReference type="InterPro" id="IPR038357">
    <property type="entry name" value="KEN_sf"/>
</dbReference>
<comment type="caution">
    <text evidence="10">The sequence shown here is derived from an EMBL/GenBank/DDBJ whole genome shotgun (WGS) entry which is preliminary data.</text>
</comment>
<dbReference type="SUPFAM" id="SSF56112">
    <property type="entry name" value="Protein kinase-like (PK-like)"/>
    <property type="match status" value="1"/>
</dbReference>
<organism evidence="10 11">
    <name type="scientific">Pristionchus mayeri</name>
    <dbReference type="NCBI Taxonomy" id="1317129"/>
    <lineage>
        <taxon>Eukaryota</taxon>
        <taxon>Metazoa</taxon>
        <taxon>Ecdysozoa</taxon>
        <taxon>Nematoda</taxon>
        <taxon>Chromadorea</taxon>
        <taxon>Rhabditida</taxon>
        <taxon>Rhabditina</taxon>
        <taxon>Diplogasteromorpha</taxon>
        <taxon>Diplogasteroidea</taxon>
        <taxon>Neodiplogasteridae</taxon>
        <taxon>Pristionchus</taxon>
    </lineage>
</organism>
<keyword evidence="5" id="KW-0547">Nucleotide-binding</keyword>
<dbReference type="PANTHER" id="PTHR13954">
    <property type="entry name" value="IRE1-RELATED"/>
    <property type="match status" value="1"/>
</dbReference>
<dbReference type="GO" id="GO:0051082">
    <property type="term" value="F:unfolded protein binding"/>
    <property type="evidence" value="ECO:0007669"/>
    <property type="project" value="TreeGrafter"/>
</dbReference>
<protein>
    <recommendedName>
        <fullName evidence="1">non-specific serine/threonine protein kinase</fullName>
        <ecNumber evidence="1">2.7.11.1</ecNumber>
    </recommendedName>
</protein>
<dbReference type="PROSITE" id="PS51392">
    <property type="entry name" value="KEN"/>
    <property type="match status" value="2"/>
</dbReference>
<dbReference type="InterPro" id="IPR011009">
    <property type="entry name" value="Kinase-like_dom_sf"/>
</dbReference>
<evidence type="ECO:0000256" key="3">
    <source>
        <dbReference type="ARBA" id="ARBA00022679"/>
    </source>
</evidence>
<dbReference type="PROSITE" id="PS00108">
    <property type="entry name" value="PROTEIN_KINASE_ST"/>
    <property type="match status" value="1"/>
</dbReference>
<dbReference type="GO" id="GO:0004521">
    <property type="term" value="F:RNA endonuclease activity"/>
    <property type="evidence" value="ECO:0007669"/>
    <property type="project" value="InterPro"/>
</dbReference>
<dbReference type="Gene3D" id="1.20.1440.180">
    <property type="entry name" value="KEN domain"/>
    <property type="match status" value="2"/>
</dbReference>
<name>A0AAN4Z5U1_9BILA</name>
<reference evidence="11" key="1">
    <citation type="submission" date="2022-10" db="EMBL/GenBank/DDBJ databases">
        <title>Genome assembly of Pristionchus species.</title>
        <authorList>
            <person name="Yoshida K."/>
            <person name="Sommer R.J."/>
        </authorList>
    </citation>
    <scope>NUCLEOTIDE SEQUENCE [LARGE SCALE GENOMIC DNA]</scope>
    <source>
        <strain evidence="11">RS5460</strain>
    </source>
</reference>
<feature type="domain" description="KEN" evidence="9">
    <location>
        <begin position="468"/>
        <end position="610"/>
    </location>
</feature>